<feature type="non-terminal residue" evidence="1">
    <location>
        <position position="1"/>
    </location>
</feature>
<evidence type="ECO:0000313" key="2">
    <source>
        <dbReference type="Proteomes" id="UP000499080"/>
    </source>
</evidence>
<comment type="caution">
    <text evidence="1">The sequence shown here is derived from an EMBL/GenBank/DDBJ whole genome shotgun (WGS) entry which is preliminary data.</text>
</comment>
<reference evidence="1 2" key="1">
    <citation type="journal article" date="2019" name="Sci. Rep.">
        <title>Orb-weaving spider Araneus ventricosus genome elucidates the spidroin gene catalogue.</title>
        <authorList>
            <person name="Kono N."/>
            <person name="Nakamura H."/>
            <person name="Ohtoshi R."/>
            <person name="Moran D.A.P."/>
            <person name="Shinohara A."/>
            <person name="Yoshida Y."/>
            <person name="Fujiwara M."/>
            <person name="Mori M."/>
            <person name="Tomita M."/>
            <person name="Arakawa K."/>
        </authorList>
    </citation>
    <scope>NUCLEOTIDE SEQUENCE [LARGE SCALE GENOMIC DNA]</scope>
</reference>
<dbReference type="EMBL" id="BGPR01140336">
    <property type="protein sequence ID" value="GBN66290.1"/>
    <property type="molecule type" value="Genomic_DNA"/>
</dbReference>
<organism evidence="1 2">
    <name type="scientific">Araneus ventricosus</name>
    <name type="common">Orbweaver spider</name>
    <name type="synonym">Epeira ventricosa</name>
    <dbReference type="NCBI Taxonomy" id="182803"/>
    <lineage>
        <taxon>Eukaryota</taxon>
        <taxon>Metazoa</taxon>
        <taxon>Ecdysozoa</taxon>
        <taxon>Arthropoda</taxon>
        <taxon>Chelicerata</taxon>
        <taxon>Arachnida</taxon>
        <taxon>Araneae</taxon>
        <taxon>Araneomorphae</taxon>
        <taxon>Entelegynae</taxon>
        <taxon>Araneoidea</taxon>
        <taxon>Araneidae</taxon>
        <taxon>Araneus</taxon>
    </lineage>
</organism>
<dbReference type="AlphaFoldDB" id="A0A4Y2QSQ1"/>
<evidence type="ECO:0000313" key="1">
    <source>
        <dbReference type="EMBL" id="GBN66290.1"/>
    </source>
</evidence>
<dbReference type="OrthoDB" id="411823at2759"/>
<proteinExistence type="predicted"/>
<name>A0A4Y2QSQ1_ARAVE</name>
<keyword evidence="2" id="KW-1185">Reference proteome</keyword>
<protein>
    <submittedName>
        <fullName evidence="1">Uncharacterized protein</fullName>
    </submittedName>
</protein>
<accession>A0A4Y2QSQ1</accession>
<sequence length="150" mass="17062">CRGLIDKRLLKLWYFAIIEEAPLYGTGDWGGALNFANIKRLHNIQRVFVLKFTRAYRTTSAQVLNVLTGIPPLHLTARSDYQNSSLGLSFYRGRWGAGRVPKFQVWTCRYTEAGEALEVGELDYNENSANIPLCRSTKIPGLDLSFYRGR</sequence>
<gene>
    <name evidence="1" type="ORF">AVEN_124737_1</name>
</gene>
<dbReference type="Proteomes" id="UP000499080">
    <property type="component" value="Unassembled WGS sequence"/>
</dbReference>